<proteinExistence type="predicted"/>
<protein>
    <submittedName>
        <fullName evidence="3">RUN domain-containing protein</fullName>
    </submittedName>
</protein>
<sequence>MMMFSCERYESNVTLIFIYLFSVILFIIVTSSMCTTVNCDNLNGVPKISTNEVEGIIRHVDSLMNPQTTMKNDTVNTITTPTTDTTVNDKDGIVIDDHLLECKNQCSNLVLFEAGLIDSITSSEIMETSSEYNPSDRLHSSSIREYYHLTSEEDLGNSDEEDVDDDSEKNNDSDNKTSAIRQQQEEHEETI</sequence>
<dbReference type="AlphaFoldDB" id="A0A5K4EQJ2"/>
<evidence type="ECO:0000313" key="3">
    <source>
        <dbReference type="WBParaSite" id="Smp_144940.2"/>
    </source>
</evidence>
<keyword evidence="2" id="KW-0472">Membrane</keyword>
<reference evidence="3" key="1">
    <citation type="submission" date="2019-11" db="UniProtKB">
        <authorList>
            <consortium name="WormBaseParasite"/>
        </authorList>
    </citation>
    <scope>IDENTIFICATION</scope>
    <source>
        <strain evidence="3">Puerto Rican</strain>
    </source>
</reference>
<evidence type="ECO:0000256" key="2">
    <source>
        <dbReference type="SAM" id="Phobius"/>
    </source>
</evidence>
<keyword evidence="2" id="KW-1133">Transmembrane helix</keyword>
<dbReference type="InParanoid" id="A0A5K4EQJ2"/>
<feature type="transmembrane region" description="Helical" evidence="2">
    <location>
        <begin position="12"/>
        <end position="33"/>
    </location>
</feature>
<dbReference type="STRING" id="6183.A0A5K4EQJ2"/>
<feature type="region of interest" description="Disordered" evidence="1">
    <location>
        <begin position="148"/>
        <end position="191"/>
    </location>
</feature>
<evidence type="ECO:0000256" key="1">
    <source>
        <dbReference type="SAM" id="MobiDB-lite"/>
    </source>
</evidence>
<organism evidence="3">
    <name type="scientific">Schistosoma mansoni</name>
    <name type="common">Blood fluke</name>
    <dbReference type="NCBI Taxonomy" id="6183"/>
    <lineage>
        <taxon>Eukaryota</taxon>
        <taxon>Metazoa</taxon>
        <taxon>Spiralia</taxon>
        <taxon>Lophotrochozoa</taxon>
        <taxon>Platyhelminthes</taxon>
        <taxon>Trematoda</taxon>
        <taxon>Digenea</taxon>
        <taxon>Strigeidida</taxon>
        <taxon>Schistosomatoidea</taxon>
        <taxon>Schistosomatidae</taxon>
        <taxon>Schistosoma</taxon>
    </lineage>
</organism>
<name>A0A5K4EQJ2_SCHMA</name>
<feature type="compositionally biased region" description="Acidic residues" evidence="1">
    <location>
        <begin position="152"/>
        <end position="167"/>
    </location>
</feature>
<accession>A0A5K4EQJ2</accession>
<keyword evidence="2" id="KW-0812">Transmembrane</keyword>
<dbReference type="WBParaSite" id="Smp_144940.2">
    <property type="protein sequence ID" value="Smp_144940.2"/>
    <property type="gene ID" value="Smp_144940"/>
</dbReference>